<proteinExistence type="predicted"/>
<comment type="caution">
    <text evidence="1">The sequence shown here is derived from an EMBL/GenBank/DDBJ whole genome shotgun (WGS) entry which is preliminary data.</text>
</comment>
<name>A0A510UY54_9CELL</name>
<dbReference type="OrthoDB" id="3192509at2"/>
<keyword evidence="1" id="KW-0808">Transferase</keyword>
<sequence>MVTNVDTTKPEIALSDPTHDLSVDDLVERARALARSGRRTVLGITGAPGAGKSTVCAALVDALGDQVALVGMDGFHLADEELVRLGRRERKGAPDTFDVAGYVALLRRLRRQTEPVVYAPRFDRGLEAAIAGAVPVHLHTPLVITEGNYLLLDDLGWQAVRPCLDEAWFLDVPPDVRSERLEARRRSFGDTPDDARVWVANVDTANGLVVEATRARADLVARLTPAPTPPKEL</sequence>
<dbReference type="SUPFAM" id="SSF52540">
    <property type="entry name" value="P-loop containing nucleoside triphosphate hydrolases"/>
    <property type="match status" value="1"/>
</dbReference>
<dbReference type="Pfam" id="PF03308">
    <property type="entry name" value="MeaB"/>
    <property type="match status" value="1"/>
</dbReference>
<dbReference type="InterPro" id="IPR027417">
    <property type="entry name" value="P-loop_NTPase"/>
</dbReference>
<organism evidence="1 2">
    <name type="scientific">Cellulomonas xylanilytica</name>
    <dbReference type="NCBI Taxonomy" id="233583"/>
    <lineage>
        <taxon>Bacteria</taxon>
        <taxon>Bacillati</taxon>
        <taxon>Actinomycetota</taxon>
        <taxon>Actinomycetes</taxon>
        <taxon>Micrococcales</taxon>
        <taxon>Cellulomonadaceae</taxon>
        <taxon>Cellulomonas</taxon>
    </lineage>
</organism>
<dbReference type="Gene3D" id="3.40.50.300">
    <property type="entry name" value="P-loop containing nucleotide triphosphate hydrolases"/>
    <property type="match status" value="1"/>
</dbReference>
<dbReference type="RefSeq" id="WP_146925133.1">
    <property type="nucleotide sequence ID" value="NZ_BJUB01000001.1"/>
</dbReference>
<dbReference type="GO" id="GO:0016301">
    <property type="term" value="F:kinase activity"/>
    <property type="evidence" value="ECO:0007669"/>
    <property type="project" value="UniProtKB-KW"/>
</dbReference>
<dbReference type="EMBL" id="BJUB01000001">
    <property type="protein sequence ID" value="GEK19597.1"/>
    <property type="molecule type" value="Genomic_DNA"/>
</dbReference>
<dbReference type="Proteomes" id="UP000321118">
    <property type="component" value="Unassembled WGS sequence"/>
</dbReference>
<reference evidence="1 2" key="1">
    <citation type="submission" date="2019-07" db="EMBL/GenBank/DDBJ databases">
        <title>Whole genome shotgun sequence of Cellulomonas xylanilytica NBRC 101102.</title>
        <authorList>
            <person name="Hosoyama A."/>
            <person name="Uohara A."/>
            <person name="Ohji S."/>
            <person name="Ichikawa N."/>
        </authorList>
    </citation>
    <scope>NUCLEOTIDE SEQUENCE [LARGE SCALE GENOMIC DNA]</scope>
    <source>
        <strain evidence="1 2">NBRC 101102</strain>
    </source>
</reference>
<dbReference type="NCBIfam" id="NF006743">
    <property type="entry name" value="PRK09270.1-2"/>
    <property type="match status" value="1"/>
</dbReference>
<evidence type="ECO:0000313" key="1">
    <source>
        <dbReference type="EMBL" id="GEK19597.1"/>
    </source>
</evidence>
<keyword evidence="1" id="KW-0418">Kinase</keyword>
<evidence type="ECO:0000313" key="2">
    <source>
        <dbReference type="Proteomes" id="UP000321118"/>
    </source>
</evidence>
<protein>
    <submittedName>
        <fullName evidence="1">Nucleoside/nucleotide kinase family protein</fullName>
    </submittedName>
</protein>
<dbReference type="AlphaFoldDB" id="A0A510UY54"/>
<dbReference type="PANTHER" id="PTHR10285">
    <property type="entry name" value="URIDINE KINASE"/>
    <property type="match status" value="1"/>
</dbReference>
<accession>A0A510UY54</accession>
<keyword evidence="2" id="KW-1185">Reference proteome</keyword>
<gene>
    <name evidence="1" type="primary">frcK</name>
    <name evidence="1" type="ORF">CXY01_01170</name>
</gene>